<evidence type="ECO:0000313" key="3">
    <source>
        <dbReference type="EMBL" id="CAK8994450.1"/>
    </source>
</evidence>
<dbReference type="Proteomes" id="UP001642484">
    <property type="component" value="Unassembled WGS sequence"/>
</dbReference>
<reference evidence="3 4" key="1">
    <citation type="submission" date="2024-02" db="EMBL/GenBank/DDBJ databases">
        <authorList>
            <person name="Chen Y."/>
            <person name="Shah S."/>
            <person name="Dougan E. K."/>
            <person name="Thang M."/>
            <person name="Chan C."/>
        </authorList>
    </citation>
    <scope>NUCLEOTIDE SEQUENCE [LARGE SCALE GENOMIC DNA]</scope>
</reference>
<keyword evidence="4" id="KW-1185">Reference proteome</keyword>
<sequence>MFPAAPASARPRAALPAAIPSAARAPMLHGVKDSATADGGSVSRALLGGLVACSKSSATSGSVARRRTAVRRSYFVLQALLLAFLLPSNALAFDSNSMAQTALELMRDGPYGPAPFMLLHCAAIVACFPGTAAFELTAGAVFGFLPGVAVVAATKGAAAAVTFGIARRASNLVPRGVLPTAAGEWGARVRRGVQRDAFRFCLLARLSPIPSWVNNYALPLSDVPFQTFLPATLLGMIPPAGCQRVLWRLRHFPGHCFVWRRRCGWSGAGAGRVERTERRSHSAADGVVRVGRPAMTQKKTCGKQQSLQGGDMGTY</sequence>
<gene>
    <name evidence="3" type="ORF">CCMP2556_LOCUS3639</name>
</gene>
<comment type="caution">
    <text evidence="3">The sequence shown here is derived from an EMBL/GenBank/DDBJ whole genome shotgun (WGS) entry which is preliminary data.</text>
</comment>
<dbReference type="InterPro" id="IPR032816">
    <property type="entry name" value="VTT_dom"/>
</dbReference>
<dbReference type="Pfam" id="PF09335">
    <property type="entry name" value="VTT_dom"/>
    <property type="match status" value="1"/>
</dbReference>
<keyword evidence="1" id="KW-1133">Transmembrane helix</keyword>
<keyword evidence="1" id="KW-0472">Membrane</keyword>
<feature type="domain" description="VTT" evidence="2">
    <location>
        <begin position="129"/>
        <end position="240"/>
    </location>
</feature>
<evidence type="ECO:0000313" key="4">
    <source>
        <dbReference type="Proteomes" id="UP001642484"/>
    </source>
</evidence>
<name>A0ABP0HW45_9DINO</name>
<feature type="transmembrane region" description="Helical" evidence="1">
    <location>
        <begin position="74"/>
        <end position="93"/>
    </location>
</feature>
<dbReference type="PANTHER" id="PTHR47699">
    <property type="entry name" value="SNARE ASSOCIATED GOLGI PROTEIN FAMILY"/>
    <property type="match status" value="1"/>
</dbReference>
<protein>
    <recommendedName>
        <fullName evidence="2">VTT domain-containing protein</fullName>
    </recommendedName>
</protein>
<dbReference type="EMBL" id="CAXAMN010001447">
    <property type="protein sequence ID" value="CAK8994450.1"/>
    <property type="molecule type" value="Genomic_DNA"/>
</dbReference>
<dbReference type="PANTHER" id="PTHR47699:SF1">
    <property type="entry name" value="SNARE ASSOCIATED GOLGI PROTEIN FAMILY"/>
    <property type="match status" value="1"/>
</dbReference>
<organism evidence="3 4">
    <name type="scientific">Durusdinium trenchii</name>
    <dbReference type="NCBI Taxonomy" id="1381693"/>
    <lineage>
        <taxon>Eukaryota</taxon>
        <taxon>Sar</taxon>
        <taxon>Alveolata</taxon>
        <taxon>Dinophyceae</taxon>
        <taxon>Suessiales</taxon>
        <taxon>Symbiodiniaceae</taxon>
        <taxon>Durusdinium</taxon>
    </lineage>
</organism>
<proteinExistence type="predicted"/>
<keyword evidence="1" id="KW-0812">Transmembrane</keyword>
<feature type="transmembrane region" description="Helical" evidence="1">
    <location>
        <begin position="141"/>
        <end position="166"/>
    </location>
</feature>
<accession>A0ABP0HW45</accession>
<feature type="transmembrane region" description="Helical" evidence="1">
    <location>
        <begin position="113"/>
        <end position="134"/>
    </location>
</feature>
<evidence type="ECO:0000259" key="2">
    <source>
        <dbReference type="Pfam" id="PF09335"/>
    </source>
</evidence>
<evidence type="ECO:0000256" key="1">
    <source>
        <dbReference type="SAM" id="Phobius"/>
    </source>
</evidence>